<dbReference type="AlphaFoldDB" id="A0AAD1DWL3"/>
<name>A0AAD1DWL3_CHRID</name>
<proteinExistence type="predicted"/>
<sequence>MFGSLSKKLVSFIQFNLVNKSSVEQHQQSFFFITYVFGDAQRQVKTILRKLKAYVVKIDGTT</sequence>
<evidence type="ECO:0000313" key="1">
    <source>
        <dbReference type="EMBL" id="AZB19334.1"/>
    </source>
</evidence>
<dbReference type="EMBL" id="CP033930">
    <property type="protein sequence ID" value="AZB19334.1"/>
    <property type="molecule type" value="Genomic_DNA"/>
</dbReference>
<gene>
    <name evidence="1" type="ORF">EG352_16875</name>
</gene>
<accession>A0AAD1DWL3</accession>
<organism evidence="1 2">
    <name type="scientific">Chryseobacterium indologenes</name>
    <name type="common">Flavobacterium indologenes</name>
    <dbReference type="NCBI Taxonomy" id="253"/>
    <lineage>
        <taxon>Bacteria</taxon>
        <taxon>Pseudomonadati</taxon>
        <taxon>Bacteroidota</taxon>
        <taxon>Flavobacteriia</taxon>
        <taxon>Flavobacteriales</taxon>
        <taxon>Weeksellaceae</taxon>
        <taxon>Chryseobacterium group</taxon>
        <taxon>Chryseobacterium</taxon>
    </lineage>
</organism>
<evidence type="ECO:0000313" key="2">
    <source>
        <dbReference type="Proteomes" id="UP000269015"/>
    </source>
</evidence>
<protein>
    <submittedName>
        <fullName evidence="1">Uncharacterized protein</fullName>
    </submittedName>
</protein>
<reference evidence="1 2" key="1">
    <citation type="submission" date="2018-11" db="EMBL/GenBank/DDBJ databases">
        <title>Proposal to divide the Flavobacteriaceae and reorganize its genera based on Amino Acid Identity values calculated from whole genome sequences.</title>
        <authorList>
            <person name="Nicholson A.C."/>
            <person name="Gulvik C.A."/>
            <person name="Whitney A.M."/>
            <person name="Humrighouse B.W."/>
            <person name="Bell M."/>
            <person name="Holmes B."/>
            <person name="Steigerwalt A.G."/>
            <person name="Villarma A."/>
            <person name="Sheth M."/>
            <person name="Batra D."/>
            <person name="Pryor J."/>
            <person name="Bernardet J.-F."/>
            <person name="Hugo C."/>
            <person name="Kampfer P."/>
            <person name="Newman J."/>
            <person name="McQuiston J.R."/>
        </authorList>
    </citation>
    <scope>NUCLEOTIDE SEQUENCE [LARGE SCALE GENOMIC DNA]</scope>
    <source>
        <strain evidence="1 2">H5559</strain>
    </source>
</reference>
<dbReference type="Proteomes" id="UP000269015">
    <property type="component" value="Chromosome"/>
</dbReference>